<dbReference type="InterPro" id="IPR015267">
    <property type="entry name" value="PPP4R2"/>
</dbReference>
<dbReference type="PANTHER" id="PTHR16487">
    <property type="entry name" value="PPP4R2-RELATED PROTEIN"/>
    <property type="match status" value="1"/>
</dbReference>
<evidence type="ECO:0000256" key="2">
    <source>
        <dbReference type="SAM" id="MobiDB-lite"/>
    </source>
</evidence>
<feature type="compositionally biased region" description="Polar residues" evidence="2">
    <location>
        <begin position="215"/>
        <end position="224"/>
    </location>
</feature>
<proteinExistence type="inferred from homology"/>
<comment type="similarity">
    <text evidence="1">Belongs to the PPP4R2 family.</text>
</comment>
<reference evidence="3 4" key="1">
    <citation type="submission" date="2021-02" db="EMBL/GenBank/DDBJ databases">
        <title>Variation within the Batrachochytrium salamandrivorans European outbreak.</title>
        <authorList>
            <person name="Kelly M."/>
            <person name="Pasmans F."/>
            <person name="Shea T.P."/>
            <person name="Munoz J.F."/>
            <person name="Carranza S."/>
            <person name="Cuomo C.A."/>
            <person name="Martel A."/>
        </authorList>
    </citation>
    <scope>NUCLEOTIDE SEQUENCE [LARGE SCALE GENOMIC DNA]</scope>
    <source>
        <strain evidence="3 4">AMFP18/2</strain>
    </source>
</reference>
<organism evidence="3 4">
    <name type="scientific">Batrachochytrium salamandrivorans</name>
    <dbReference type="NCBI Taxonomy" id="1357716"/>
    <lineage>
        <taxon>Eukaryota</taxon>
        <taxon>Fungi</taxon>
        <taxon>Fungi incertae sedis</taxon>
        <taxon>Chytridiomycota</taxon>
        <taxon>Chytridiomycota incertae sedis</taxon>
        <taxon>Chytridiomycetes</taxon>
        <taxon>Rhizophydiales</taxon>
        <taxon>Rhizophydiales incertae sedis</taxon>
        <taxon>Batrachochytrium</taxon>
    </lineage>
</organism>
<sequence length="224" mass="24943">MVLEGDSSSISYCHDGLTREFIQLPCSERTWKPEFDGILLNIAVTATTLHSWELLRELVRFKITSIIQERTREDSTISQINPTVSEMEERIMEALDLLPSAPFTLQRLCELITQPLKDHKSFEKYLRAVEKVLSVSSYTIDCSYLIVSESGREQLCVLPDDGQVPSEEIIPGSLPTHRPPVSQSIDLAEEKGGAKPVAETAEGAEITHSPELGLKSQNNSMDVS</sequence>
<evidence type="ECO:0000256" key="1">
    <source>
        <dbReference type="ARBA" id="ARBA00009207"/>
    </source>
</evidence>
<comment type="caution">
    <text evidence="3">The sequence shown here is derived from an EMBL/GenBank/DDBJ whole genome shotgun (WGS) entry which is preliminary data.</text>
</comment>
<name>A0ABQ8FJ44_9FUNG</name>
<dbReference type="Proteomes" id="UP001648503">
    <property type="component" value="Unassembled WGS sequence"/>
</dbReference>
<dbReference type="EMBL" id="JAFCIX010000076">
    <property type="protein sequence ID" value="KAH6599184.1"/>
    <property type="molecule type" value="Genomic_DNA"/>
</dbReference>
<gene>
    <name evidence="3" type="ORF">BASA50_003212</name>
</gene>
<keyword evidence="4" id="KW-1185">Reference proteome</keyword>
<dbReference type="PANTHER" id="PTHR16487:SF0">
    <property type="entry name" value="PROTEIN PHOSPHATASE 4 REGULATORY SUBUNIT 2-RELATED"/>
    <property type="match status" value="1"/>
</dbReference>
<protein>
    <recommendedName>
        <fullName evidence="5">Serine/threonine-protein phosphatase 4 regulatory subunit 2</fullName>
    </recommendedName>
</protein>
<evidence type="ECO:0000313" key="4">
    <source>
        <dbReference type="Proteomes" id="UP001648503"/>
    </source>
</evidence>
<dbReference type="Pfam" id="PF09184">
    <property type="entry name" value="PPP4R2"/>
    <property type="match status" value="1"/>
</dbReference>
<evidence type="ECO:0000313" key="3">
    <source>
        <dbReference type="EMBL" id="KAH6599184.1"/>
    </source>
</evidence>
<feature type="region of interest" description="Disordered" evidence="2">
    <location>
        <begin position="189"/>
        <end position="224"/>
    </location>
</feature>
<accession>A0ABQ8FJ44</accession>
<evidence type="ECO:0008006" key="5">
    <source>
        <dbReference type="Google" id="ProtNLM"/>
    </source>
</evidence>